<dbReference type="Proteomes" id="UP000030437">
    <property type="component" value="Unassembled WGS sequence"/>
</dbReference>
<gene>
    <name evidence="1" type="ORF">CD32_00535</name>
</gene>
<sequence length="232" mass="26565">MEITNAADIQKDTSTYLLYANPGIGKTHTAHYLEGKTLYIPIDRSETPLKGNANIDVVKFDTYNAWEAWNELLKWLGNADLSKYDTLFFDNVSELVRSMLANLGRNGNNNRVPSQGNYQQIDFFLMDSARFIQTLGKRIVFTAWETTDKWDLPSGQQINRAYPDIREKIRNNFMGLCQVVGRLTINPETEKRGFILQPSDYIYAKNQLDGRKACAQENIFKIGYEPSTEGEK</sequence>
<keyword evidence="1" id="KW-0238">DNA-binding</keyword>
<dbReference type="InterPro" id="IPR006505">
    <property type="entry name" value="Phage_nucleotide-bp"/>
</dbReference>
<dbReference type="InterPro" id="IPR027417">
    <property type="entry name" value="P-loop_NTPase"/>
</dbReference>
<evidence type="ECO:0000313" key="1">
    <source>
        <dbReference type="EMBL" id="KGR89273.1"/>
    </source>
</evidence>
<dbReference type="NCBIfam" id="TIGR01618">
    <property type="entry name" value="phage_P_loop"/>
    <property type="match status" value="1"/>
</dbReference>
<dbReference type="EMBL" id="JPVP01000029">
    <property type="protein sequence ID" value="KGR89273.1"/>
    <property type="molecule type" value="Genomic_DNA"/>
</dbReference>
<dbReference type="eggNOG" id="ENOG502ZZK0">
    <property type="taxonomic scope" value="Bacteria"/>
</dbReference>
<dbReference type="RefSeq" id="WP_036150182.1">
    <property type="nucleotide sequence ID" value="NZ_AVCX01000033.1"/>
</dbReference>
<organism evidence="1 2">
    <name type="scientific">Lysinibacillus odysseyi 34hs-1 = NBRC 100172</name>
    <dbReference type="NCBI Taxonomy" id="1220589"/>
    <lineage>
        <taxon>Bacteria</taxon>
        <taxon>Bacillati</taxon>
        <taxon>Bacillota</taxon>
        <taxon>Bacilli</taxon>
        <taxon>Bacillales</taxon>
        <taxon>Bacillaceae</taxon>
        <taxon>Lysinibacillus</taxon>
    </lineage>
</organism>
<dbReference type="Gene3D" id="3.40.50.300">
    <property type="entry name" value="P-loop containing nucleotide triphosphate hydrolases"/>
    <property type="match status" value="1"/>
</dbReference>
<dbReference type="AlphaFoldDB" id="A0A0A3J296"/>
<dbReference type="STRING" id="1220589.CD32_00535"/>
<dbReference type="SUPFAM" id="SSF52540">
    <property type="entry name" value="P-loop containing nucleoside triphosphate hydrolases"/>
    <property type="match status" value="1"/>
</dbReference>
<dbReference type="GO" id="GO:0003677">
    <property type="term" value="F:DNA binding"/>
    <property type="evidence" value="ECO:0007669"/>
    <property type="project" value="UniProtKB-KW"/>
</dbReference>
<name>A0A0A3J296_9BACI</name>
<reference evidence="1 2" key="1">
    <citation type="submission" date="2014-02" db="EMBL/GenBank/DDBJ databases">
        <title>Draft genome sequence of Lysinibacillus odysseyi NBRC 100172.</title>
        <authorList>
            <person name="Zhang F."/>
            <person name="Wang G."/>
            <person name="Zhang L."/>
        </authorList>
    </citation>
    <scope>NUCLEOTIDE SEQUENCE [LARGE SCALE GENOMIC DNA]</scope>
    <source>
        <strain evidence="1 2">NBRC 100172</strain>
    </source>
</reference>
<protein>
    <submittedName>
        <fullName evidence="1">DNA-binding protein</fullName>
    </submittedName>
</protein>
<comment type="caution">
    <text evidence="1">The sequence shown here is derived from an EMBL/GenBank/DDBJ whole genome shotgun (WGS) entry which is preliminary data.</text>
</comment>
<dbReference type="OrthoDB" id="5413799at2"/>
<evidence type="ECO:0000313" key="2">
    <source>
        <dbReference type="Proteomes" id="UP000030437"/>
    </source>
</evidence>
<proteinExistence type="predicted"/>
<keyword evidence="2" id="KW-1185">Reference proteome</keyword>
<dbReference type="Pfam" id="PF13479">
    <property type="entry name" value="AAA_24"/>
    <property type="match status" value="1"/>
</dbReference>
<accession>A0A0A3J296</accession>